<dbReference type="AlphaFoldDB" id="A0A1L7RS12"/>
<reference evidence="1" key="1">
    <citation type="submission" date="2014-07" db="EMBL/GenBank/DDBJ databases">
        <authorList>
            <person name="Zhang J.E."/>
            <person name="Yang H."/>
            <person name="Guo J."/>
            <person name="Deng Z."/>
            <person name="Luo H."/>
            <person name="Luo M."/>
            <person name="Zhao B."/>
        </authorList>
    </citation>
    <scope>NUCLEOTIDE SEQUENCE</scope>
    <source>
        <strain evidence="1">AM4</strain>
    </source>
</reference>
<name>A0A1L7RS12_9ACTO</name>
<protein>
    <submittedName>
        <fullName evidence="1">Uncharacterized protein</fullName>
    </submittedName>
</protein>
<dbReference type="EMBL" id="LK995542">
    <property type="protein sequence ID" value="CED92532.1"/>
    <property type="molecule type" value="Genomic_DNA"/>
</dbReference>
<accession>A0A1L7RS12</accession>
<dbReference type="RefSeq" id="WP_210582120.1">
    <property type="nucleotide sequence ID" value="NZ_LK995542.1"/>
</dbReference>
<organism evidence="1">
    <name type="scientific">Actinomyces succiniciruminis</name>
    <dbReference type="NCBI Taxonomy" id="1522002"/>
    <lineage>
        <taxon>Bacteria</taxon>
        <taxon>Bacillati</taxon>
        <taxon>Actinomycetota</taxon>
        <taxon>Actinomycetes</taxon>
        <taxon>Actinomycetales</taxon>
        <taxon>Actinomycetaceae</taxon>
        <taxon>Actinomyces</taxon>
    </lineage>
</organism>
<evidence type="ECO:0000313" key="1">
    <source>
        <dbReference type="EMBL" id="CED92532.1"/>
    </source>
</evidence>
<sequence>MPFIVSRVNFELSPAQEKELKQRLGRALIPVWAVGGMTFDRRRFA</sequence>
<gene>
    <name evidence="1" type="ORF">AAM4_2700</name>
</gene>
<proteinExistence type="predicted"/>